<keyword evidence="1" id="KW-0812">Transmembrane</keyword>
<organism evidence="2 3">
    <name type="scientific">Rubus argutus</name>
    <name type="common">Southern blackberry</name>
    <dbReference type="NCBI Taxonomy" id="59490"/>
    <lineage>
        <taxon>Eukaryota</taxon>
        <taxon>Viridiplantae</taxon>
        <taxon>Streptophyta</taxon>
        <taxon>Embryophyta</taxon>
        <taxon>Tracheophyta</taxon>
        <taxon>Spermatophyta</taxon>
        <taxon>Magnoliopsida</taxon>
        <taxon>eudicotyledons</taxon>
        <taxon>Gunneridae</taxon>
        <taxon>Pentapetalae</taxon>
        <taxon>rosids</taxon>
        <taxon>fabids</taxon>
        <taxon>Rosales</taxon>
        <taxon>Rosaceae</taxon>
        <taxon>Rosoideae</taxon>
        <taxon>Rosoideae incertae sedis</taxon>
        <taxon>Rubus</taxon>
    </lineage>
</organism>
<proteinExistence type="predicted"/>
<keyword evidence="3" id="KW-1185">Reference proteome</keyword>
<dbReference type="Proteomes" id="UP001457282">
    <property type="component" value="Unassembled WGS sequence"/>
</dbReference>
<evidence type="ECO:0000256" key="1">
    <source>
        <dbReference type="SAM" id="Phobius"/>
    </source>
</evidence>
<keyword evidence="1" id="KW-0472">Membrane</keyword>
<keyword evidence="1" id="KW-1133">Transmembrane helix</keyword>
<gene>
    <name evidence="2" type="ORF">M0R45_030316</name>
</gene>
<comment type="caution">
    <text evidence="2">The sequence shown here is derived from an EMBL/GenBank/DDBJ whole genome shotgun (WGS) entry which is preliminary data.</text>
</comment>
<accession>A0AAW1WCT1</accession>
<evidence type="ECO:0000313" key="2">
    <source>
        <dbReference type="EMBL" id="KAK9921820.1"/>
    </source>
</evidence>
<protein>
    <submittedName>
        <fullName evidence="2">Uncharacterized protein</fullName>
    </submittedName>
</protein>
<dbReference type="AlphaFoldDB" id="A0AAW1WCT1"/>
<dbReference type="EMBL" id="JBEDUW010000006">
    <property type="protein sequence ID" value="KAK9921820.1"/>
    <property type="molecule type" value="Genomic_DNA"/>
</dbReference>
<evidence type="ECO:0000313" key="3">
    <source>
        <dbReference type="Proteomes" id="UP001457282"/>
    </source>
</evidence>
<reference evidence="2 3" key="1">
    <citation type="journal article" date="2023" name="G3 (Bethesda)">
        <title>A chromosome-length genome assembly and annotation of blackberry (Rubus argutus, cv. 'Hillquist').</title>
        <authorList>
            <person name="Bruna T."/>
            <person name="Aryal R."/>
            <person name="Dudchenko O."/>
            <person name="Sargent D.J."/>
            <person name="Mead D."/>
            <person name="Buti M."/>
            <person name="Cavallini A."/>
            <person name="Hytonen T."/>
            <person name="Andres J."/>
            <person name="Pham M."/>
            <person name="Weisz D."/>
            <person name="Mascagni F."/>
            <person name="Usai G."/>
            <person name="Natali L."/>
            <person name="Bassil N."/>
            <person name="Fernandez G.E."/>
            <person name="Lomsadze A."/>
            <person name="Armour M."/>
            <person name="Olukolu B."/>
            <person name="Poorten T."/>
            <person name="Britton C."/>
            <person name="Davik J."/>
            <person name="Ashrafi H."/>
            <person name="Aiden E.L."/>
            <person name="Borodovsky M."/>
            <person name="Worthington M."/>
        </authorList>
    </citation>
    <scope>NUCLEOTIDE SEQUENCE [LARGE SCALE GENOMIC DNA]</scope>
    <source>
        <strain evidence="2">PI 553951</strain>
    </source>
</reference>
<name>A0AAW1WCT1_RUBAR</name>
<feature type="transmembrane region" description="Helical" evidence="1">
    <location>
        <begin position="91"/>
        <end position="109"/>
    </location>
</feature>
<sequence length="110" mass="13147">MLLCNRARAVILPLLQQKQMLEHEIGLVKERELKVWAIAVVLWIYLIRSESEFEDMSLLCEDMAVRGEFMKKKNTAIEDEVWLRKRREKNLWFALVVSWGLLLSVLFKLW</sequence>